<dbReference type="AlphaFoldDB" id="A0A4Q7P436"/>
<proteinExistence type="predicted"/>
<evidence type="ECO:0000313" key="1">
    <source>
        <dbReference type="EMBL" id="RZS94190.1"/>
    </source>
</evidence>
<dbReference type="RefSeq" id="WP_130435815.1">
    <property type="nucleotide sequence ID" value="NZ_SGXF01000005.1"/>
</dbReference>
<comment type="caution">
    <text evidence="1">The sequence shown here is derived from an EMBL/GenBank/DDBJ whole genome shotgun (WGS) entry which is preliminary data.</text>
</comment>
<gene>
    <name evidence="1" type="ORF">EV209_2560</name>
</gene>
<organism evidence="1 2">
    <name type="scientific">Cuneatibacter caecimuris</name>
    <dbReference type="NCBI Taxonomy" id="1796618"/>
    <lineage>
        <taxon>Bacteria</taxon>
        <taxon>Bacillati</taxon>
        <taxon>Bacillota</taxon>
        <taxon>Clostridia</taxon>
        <taxon>Lachnospirales</taxon>
        <taxon>Lachnospiraceae</taxon>
        <taxon>Cuneatibacter</taxon>
    </lineage>
</organism>
<dbReference type="Proteomes" id="UP000292927">
    <property type="component" value="Unassembled WGS sequence"/>
</dbReference>
<keyword evidence="2" id="KW-1185">Reference proteome</keyword>
<reference evidence="1 2" key="1">
    <citation type="submission" date="2019-02" db="EMBL/GenBank/DDBJ databases">
        <title>Genomic Encyclopedia of Type Strains, Phase IV (KMG-IV): sequencing the most valuable type-strain genomes for metagenomic binning, comparative biology and taxonomic classification.</title>
        <authorList>
            <person name="Goeker M."/>
        </authorList>
    </citation>
    <scope>NUCLEOTIDE SEQUENCE [LARGE SCALE GENOMIC DNA]</scope>
    <source>
        <strain evidence="1 2">DSM 29486</strain>
    </source>
</reference>
<accession>A0A4Q7P436</accession>
<sequence length="60" mass="7375">MSKKITWYEIYQDFQRRFPRLSKDAARYQPNGYLSILVYFRDGTQLIYDYMEQRGRLITA</sequence>
<protein>
    <submittedName>
        <fullName evidence="1">Uncharacterized protein</fullName>
    </submittedName>
</protein>
<name>A0A4Q7P436_9FIRM</name>
<evidence type="ECO:0000313" key="2">
    <source>
        <dbReference type="Proteomes" id="UP000292927"/>
    </source>
</evidence>
<dbReference type="EMBL" id="SGXF01000005">
    <property type="protein sequence ID" value="RZS94190.1"/>
    <property type="molecule type" value="Genomic_DNA"/>
</dbReference>
<dbReference type="OrthoDB" id="2065374at2"/>